<keyword evidence="1" id="KW-0378">Hydrolase</keyword>
<dbReference type="AlphaFoldDB" id="A0A371D448"/>
<accession>A0A371D448</accession>
<evidence type="ECO:0000313" key="4">
    <source>
        <dbReference type="Proteomes" id="UP000256964"/>
    </source>
</evidence>
<dbReference type="EMBL" id="KZ857419">
    <property type="protein sequence ID" value="RDX47316.1"/>
    <property type="molecule type" value="Genomic_DNA"/>
</dbReference>
<comment type="cofactor">
    <cofactor evidence="1">
        <name>Mg(2+)</name>
        <dbReference type="ChEBI" id="CHEBI:18420"/>
    </cofactor>
</comment>
<reference evidence="3 4" key="1">
    <citation type="journal article" date="2018" name="Biotechnol. Biofuels">
        <title>Integrative visual omics of the white-rot fungus Polyporus brumalis exposes the biotechnological potential of its oxidative enzymes for delignifying raw plant biomass.</title>
        <authorList>
            <person name="Miyauchi S."/>
            <person name="Rancon A."/>
            <person name="Drula E."/>
            <person name="Hage H."/>
            <person name="Chaduli D."/>
            <person name="Favel A."/>
            <person name="Grisel S."/>
            <person name="Henrissat B."/>
            <person name="Herpoel-Gimbert I."/>
            <person name="Ruiz-Duenas F.J."/>
            <person name="Chevret D."/>
            <person name="Hainaut M."/>
            <person name="Lin J."/>
            <person name="Wang M."/>
            <person name="Pangilinan J."/>
            <person name="Lipzen A."/>
            <person name="Lesage-Meessen L."/>
            <person name="Navarro D."/>
            <person name="Riley R."/>
            <person name="Grigoriev I.V."/>
            <person name="Zhou S."/>
            <person name="Raouche S."/>
            <person name="Rosso M.N."/>
        </authorList>
    </citation>
    <scope>NUCLEOTIDE SEQUENCE [LARGE SCALE GENOMIC DNA]</scope>
    <source>
        <strain evidence="3 4">BRFM 1820</strain>
    </source>
</reference>
<evidence type="ECO:0000259" key="2">
    <source>
        <dbReference type="Pfam" id="PF05970"/>
    </source>
</evidence>
<keyword evidence="1" id="KW-0547">Nucleotide-binding</keyword>
<dbReference type="GO" id="GO:0006310">
    <property type="term" value="P:DNA recombination"/>
    <property type="evidence" value="ECO:0007669"/>
    <property type="project" value="UniProtKB-KW"/>
</dbReference>
<gene>
    <name evidence="3" type="ORF">OH76DRAFT_1298733</name>
</gene>
<dbReference type="InterPro" id="IPR027417">
    <property type="entry name" value="P-loop_NTPase"/>
</dbReference>
<dbReference type="OrthoDB" id="3366231at2759"/>
<proteinExistence type="inferred from homology"/>
<dbReference type="SUPFAM" id="SSF52540">
    <property type="entry name" value="P-loop containing nucleoside triphosphate hydrolases"/>
    <property type="match status" value="1"/>
</dbReference>
<dbReference type="GO" id="GO:0006281">
    <property type="term" value="P:DNA repair"/>
    <property type="evidence" value="ECO:0007669"/>
    <property type="project" value="UniProtKB-KW"/>
</dbReference>
<dbReference type="GO" id="GO:0016887">
    <property type="term" value="F:ATP hydrolysis activity"/>
    <property type="evidence" value="ECO:0007669"/>
    <property type="project" value="RHEA"/>
</dbReference>
<name>A0A371D448_9APHY</name>
<dbReference type="PANTHER" id="PTHR10492">
    <property type="match status" value="1"/>
</dbReference>
<comment type="catalytic activity">
    <reaction evidence="1">
        <text>ATP + H2O = ADP + phosphate + H(+)</text>
        <dbReference type="Rhea" id="RHEA:13065"/>
        <dbReference type="ChEBI" id="CHEBI:15377"/>
        <dbReference type="ChEBI" id="CHEBI:15378"/>
        <dbReference type="ChEBI" id="CHEBI:30616"/>
        <dbReference type="ChEBI" id="CHEBI:43474"/>
        <dbReference type="ChEBI" id="CHEBI:456216"/>
        <dbReference type="EC" id="5.6.2.3"/>
    </reaction>
</comment>
<dbReference type="InterPro" id="IPR010285">
    <property type="entry name" value="DNA_helicase_pif1-like_DEAD"/>
</dbReference>
<feature type="domain" description="DNA helicase Pif1-like DEAD-box helicase" evidence="2">
    <location>
        <begin position="39"/>
        <end position="182"/>
    </location>
</feature>
<dbReference type="STRING" id="139420.A0A371D448"/>
<dbReference type="Proteomes" id="UP000256964">
    <property type="component" value="Unassembled WGS sequence"/>
</dbReference>
<dbReference type="Pfam" id="PF05970">
    <property type="entry name" value="PIF1"/>
    <property type="match status" value="1"/>
</dbReference>
<dbReference type="Gene3D" id="3.40.50.300">
    <property type="entry name" value="P-loop containing nucleotide triphosphate hydrolases"/>
    <property type="match status" value="1"/>
</dbReference>
<keyword evidence="1" id="KW-0347">Helicase</keyword>
<keyword evidence="1" id="KW-0067">ATP-binding</keyword>
<evidence type="ECO:0000313" key="3">
    <source>
        <dbReference type="EMBL" id="RDX47316.1"/>
    </source>
</evidence>
<feature type="non-terminal residue" evidence="3">
    <location>
        <position position="182"/>
    </location>
</feature>
<sequence>MPRPQRNWDVAVDNSFITEQLDYNVDTERSMAEAQIRDLNDGQRAAFERIVQSIENHQGQLFFVDGPGGTGKTFLYDTLCHKLRAESRVVLCVASSGIASLLLPGGRTAHSRFKIPVEHLTSDSVCSVDKQSRYAAMLRLAADGAIIWDEAANQHRWAPEAVDRLFRDLLNSDQPFGGVTVI</sequence>
<evidence type="ECO:0000256" key="1">
    <source>
        <dbReference type="RuleBase" id="RU363044"/>
    </source>
</evidence>
<keyword evidence="1" id="KW-0227">DNA damage</keyword>
<dbReference type="GO" id="GO:0000723">
    <property type="term" value="P:telomere maintenance"/>
    <property type="evidence" value="ECO:0007669"/>
    <property type="project" value="InterPro"/>
</dbReference>
<dbReference type="PANTHER" id="PTHR10492:SF57">
    <property type="entry name" value="ATP-DEPENDENT DNA HELICASE"/>
    <property type="match status" value="1"/>
</dbReference>
<organism evidence="3 4">
    <name type="scientific">Lentinus brumalis</name>
    <dbReference type="NCBI Taxonomy" id="2498619"/>
    <lineage>
        <taxon>Eukaryota</taxon>
        <taxon>Fungi</taxon>
        <taxon>Dikarya</taxon>
        <taxon>Basidiomycota</taxon>
        <taxon>Agaricomycotina</taxon>
        <taxon>Agaricomycetes</taxon>
        <taxon>Polyporales</taxon>
        <taxon>Polyporaceae</taxon>
        <taxon>Lentinus</taxon>
    </lineage>
</organism>
<dbReference type="GO" id="GO:0043139">
    <property type="term" value="F:5'-3' DNA helicase activity"/>
    <property type="evidence" value="ECO:0007669"/>
    <property type="project" value="UniProtKB-EC"/>
</dbReference>
<protein>
    <recommendedName>
        <fullName evidence="1">ATP-dependent DNA helicase</fullName>
        <ecNumber evidence="1">5.6.2.3</ecNumber>
    </recommendedName>
</protein>
<keyword evidence="1" id="KW-0233">DNA recombination</keyword>
<dbReference type="GO" id="GO:0005524">
    <property type="term" value="F:ATP binding"/>
    <property type="evidence" value="ECO:0007669"/>
    <property type="project" value="UniProtKB-KW"/>
</dbReference>
<dbReference type="EC" id="5.6.2.3" evidence="1"/>
<comment type="similarity">
    <text evidence="1">Belongs to the helicase family.</text>
</comment>
<keyword evidence="4" id="KW-1185">Reference proteome</keyword>
<keyword evidence="1" id="KW-0234">DNA repair</keyword>